<proteinExistence type="predicted"/>
<dbReference type="Gene3D" id="1.10.1450.10">
    <property type="entry name" value="Tetraspanin"/>
    <property type="match status" value="1"/>
</dbReference>
<organism evidence="6 7">
    <name type="scientific">Sinanodonta woodiana</name>
    <name type="common">Chinese pond mussel</name>
    <name type="synonym">Anodonta woodiana</name>
    <dbReference type="NCBI Taxonomy" id="1069815"/>
    <lineage>
        <taxon>Eukaryota</taxon>
        <taxon>Metazoa</taxon>
        <taxon>Spiralia</taxon>
        <taxon>Lophotrochozoa</taxon>
        <taxon>Mollusca</taxon>
        <taxon>Bivalvia</taxon>
        <taxon>Autobranchia</taxon>
        <taxon>Heteroconchia</taxon>
        <taxon>Palaeoheterodonta</taxon>
        <taxon>Unionida</taxon>
        <taxon>Unionoidea</taxon>
        <taxon>Unionidae</taxon>
        <taxon>Unioninae</taxon>
        <taxon>Sinanodonta</taxon>
    </lineage>
</organism>
<keyword evidence="2 5" id="KW-0812">Transmembrane</keyword>
<evidence type="ECO:0000256" key="1">
    <source>
        <dbReference type="ARBA" id="ARBA00004141"/>
    </source>
</evidence>
<accession>A0ABD3XPM9</accession>
<dbReference type="EMBL" id="JBJQND010000002">
    <property type="protein sequence ID" value="KAL3887017.1"/>
    <property type="molecule type" value="Genomic_DNA"/>
</dbReference>
<evidence type="ECO:0008006" key="8">
    <source>
        <dbReference type="Google" id="ProtNLM"/>
    </source>
</evidence>
<evidence type="ECO:0000256" key="3">
    <source>
        <dbReference type="ARBA" id="ARBA00022989"/>
    </source>
</evidence>
<keyword evidence="4 5" id="KW-0472">Membrane</keyword>
<evidence type="ECO:0000256" key="4">
    <source>
        <dbReference type="ARBA" id="ARBA00023136"/>
    </source>
</evidence>
<evidence type="ECO:0000313" key="7">
    <source>
        <dbReference type="Proteomes" id="UP001634394"/>
    </source>
</evidence>
<keyword evidence="3 5" id="KW-1133">Transmembrane helix</keyword>
<comment type="caution">
    <text evidence="6">The sequence shown here is derived from an EMBL/GenBank/DDBJ whole genome shotgun (WGS) entry which is preliminary data.</text>
</comment>
<name>A0ABD3XPM9_SINWO</name>
<dbReference type="SUPFAM" id="SSF48652">
    <property type="entry name" value="Tetraspanin"/>
    <property type="match status" value="1"/>
</dbReference>
<dbReference type="GO" id="GO:0016020">
    <property type="term" value="C:membrane"/>
    <property type="evidence" value="ECO:0007669"/>
    <property type="project" value="UniProtKB-SubCell"/>
</dbReference>
<evidence type="ECO:0000313" key="6">
    <source>
        <dbReference type="EMBL" id="KAL3887017.1"/>
    </source>
</evidence>
<sequence length="332" mass="37216">MVFLTCTKDKCSRTGFMGMNISFSILGAALLIASCIVRFDHNMADKNLGYLQFQKALQNANVIVRTPSTLNMGETLHVVCNVFIIIGVLFLLLGIFGTVAAIVRLKALLITMETFIIDSLKDSIRNDYSGITGNDLDTLRWNFIMHSLQCCGVNIYTEFRELPAKKWNVAITANNFITGKKVPFACCKVKNDTSCVLNPNNKTSFIAKGCYQVMRNWITNNTGVLVGVGICVLIIEVILVVLAFVIYCALRKKTNEREEEEIRPIQRFKLPHAHLVPRNHNLLFPGDANTAPAYDSPISHEKSVHQSKDVLNHYEQPIDAYDNIPGLLKRFT</sequence>
<evidence type="ECO:0000256" key="5">
    <source>
        <dbReference type="SAM" id="Phobius"/>
    </source>
</evidence>
<dbReference type="InterPro" id="IPR008952">
    <property type="entry name" value="Tetraspanin_EC2_sf"/>
</dbReference>
<reference evidence="6 7" key="1">
    <citation type="submission" date="2024-11" db="EMBL/GenBank/DDBJ databases">
        <title>Chromosome-level genome assembly of the freshwater bivalve Anodonta woodiana.</title>
        <authorList>
            <person name="Chen X."/>
        </authorList>
    </citation>
    <scope>NUCLEOTIDE SEQUENCE [LARGE SCALE GENOMIC DNA]</scope>
    <source>
        <strain evidence="6">MN2024</strain>
        <tissue evidence="6">Gills</tissue>
    </source>
</reference>
<dbReference type="InterPro" id="IPR018499">
    <property type="entry name" value="Tetraspanin/Peripherin"/>
</dbReference>
<dbReference type="AlphaFoldDB" id="A0ABD3XPM9"/>
<gene>
    <name evidence="6" type="ORF">ACJMK2_026973</name>
</gene>
<protein>
    <recommendedName>
        <fullName evidence="8">Tetraspanin</fullName>
    </recommendedName>
</protein>
<dbReference type="Proteomes" id="UP001634394">
    <property type="component" value="Unassembled WGS sequence"/>
</dbReference>
<keyword evidence="7" id="KW-1185">Reference proteome</keyword>
<feature type="transmembrane region" description="Helical" evidence="5">
    <location>
        <begin position="224"/>
        <end position="247"/>
    </location>
</feature>
<feature type="transmembrane region" description="Helical" evidence="5">
    <location>
        <begin position="21"/>
        <end position="39"/>
    </location>
</feature>
<evidence type="ECO:0000256" key="2">
    <source>
        <dbReference type="ARBA" id="ARBA00022692"/>
    </source>
</evidence>
<feature type="transmembrane region" description="Helical" evidence="5">
    <location>
        <begin position="76"/>
        <end position="103"/>
    </location>
</feature>
<dbReference type="PRINTS" id="PR00259">
    <property type="entry name" value="TMFOUR"/>
</dbReference>
<dbReference type="Pfam" id="PF00335">
    <property type="entry name" value="Tetraspanin"/>
    <property type="match status" value="1"/>
</dbReference>
<comment type="subcellular location">
    <subcellularLocation>
        <location evidence="1">Membrane</location>
        <topology evidence="1">Multi-pass membrane protein</topology>
    </subcellularLocation>
</comment>